<organism evidence="2 3">
    <name type="scientific">Brassica campestris</name>
    <name type="common">Field mustard</name>
    <dbReference type="NCBI Taxonomy" id="3711"/>
    <lineage>
        <taxon>Eukaryota</taxon>
        <taxon>Viridiplantae</taxon>
        <taxon>Streptophyta</taxon>
        <taxon>Embryophyta</taxon>
        <taxon>Tracheophyta</taxon>
        <taxon>Spermatophyta</taxon>
        <taxon>Magnoliopsida</taxon>
        <taxon>eudicotyledons</taxon>
        <taxon>Gunneridae</taxon>
        <taxon>Pentapetalae</taxon>
        <taxon>rosids</taxon>
        <taxon>malvids</taxon>
        <taxon>Brassicales</taxon>
        <taxon>Brassicaceae</taxon>
        <taxon>Brassiceae</taxon>
        <taxon>Brassica</taxon>
    </lineage>
</organism>
<protein>
    <submittedName>
        <fullName evidence="2">Uncharacterized protein</fullName>
    </submittedName>
</protein>
<keyword evidence="1" id="KW-0812">Transmembrane</keyword>
<keyword evidence="1" id="KW-0472">Membrane</keyword>
<proteinExistence type="predicted"/>
<dbReference type="Gramene" id="A02p49830.2_BraZ1">
    <property type="protein sequence ID" value="A02p49830.2_BraZ1.CDS"/>
    <property type="gene ID" value="A02g49830.2_BraZ1"/>
</dbReference>
<gene>
    <name evidence="2" type="ORF">BRAPAZ1V2_A02P49830.2</name>
</gene>
<evidence type="ECO:0000313" key="2">
    <source>
        <dbReference type="EMBL" id="CAG7896031.1"/>
    </source>
</evidence>
<dbReference type="EMBL" id="LS974618">
    <property type="protein sequence ID" value="CAG7896031.1"/>
    <property type="molecule type" value="Genomic_DNA"/>
</dbReference>
<feature type="transmembrane region" description="Helical" evidence="1">
    <location>
        <begin position="108"/>
        <end position="137"/>
    </location>
</feature>
<keyword evidence="1" id="KW-1133">Transmembrane helix</keyword>
<sequence length="211" mass="24917">MEVRPVGKTDNKRLRVRRLRGGLVYYIHGHSRDMIQIRILGVDLISILRRMNWIEKFMEYNEILKTFEDQEELKEGYGNGEEACREDKEQRALHCPECISVNVYKTGVLMIMCLTLFLFLWIGGISGLMLLSIYYRFHQRHIYKAKKEEDEHDNLKPASIAGGGNCSKSYQCRRLIMKLRVRMVVNRFVVDHFKLRFIVYNQIHDENGDQG</sequence>
<dbReference type="AlphaFoldDB" id="A0A8D9HDT7"/>
<evidence type="ECO:0000313" key="3">
    <source>
        <dbReference type="Proteomes" id="UP000694005"/>
    </source>
</evidence>
<dbReference type="Proteomes" id="UP000694005">
    <property type="component" value="Chromosome A02"/>
</dbReference>
<name>A0A8D9HDT7_BRACM</name>
<accession>A0A8D9HDT7</accession>
<reference evidence="2 3" key="1">
    <citation type="submission" date="2021-07" db="EMBL/GenBank/DDBJ databases">
        <authorList>
            <consortium name="Genoscope - CEA"/>
            <person name="William W."/>
        </authorList>
    </citation>
    <scope>NUCLEOTIDE SEQUENCE [LARGE SCALE GENOMIC DNA]</scope>
</reference>
<evidence type="ECO:0000256" key="1">
    <source>
        <dbReference type="SAM" id="Phobius"/>
    </source>
</evidence>